<dbReference type="SUPFAM" id="SSF64288">
    <property type="entry name" value="Chorismate lyase-like"/>
    <property type="match status" value="1"/>
</dbReference>
<dbReference type="PROSITE" id="PS50949">
    <property type="entry name" value="HTH_GNTR"/>
    <property type="match status" value="1"/>
</dbReference>
<name>A0A975F1G1_9SPIR</name>
<dbReference type="PANTHER" id="PTHR44846">
    <property type="entry name" value="MANNOSYL-D-GLYCERATE TRANSPORT/METABOLISM SYSTEM REPRESSOR MNGR-RELATED"/>
    <property type="match status" value="1"/>
</dbReference>
<dbReference type="SMART" id="SM00866">
    <property type="entry name" value="UTRA"/>
    <property type="match status" value="1"/>
</dbReference>
<evidence type="ECO:0000259" key="4">
    <source>
        <dbReference type="PROSITE" id="PS50949"/>
    </source>
</evidence>
<dbReference type="CDD" id="cd07377">
    <property type="entry name" value="WHTH_GntR"/>
    <property type="match status" value="1"/>
</dbReference>
<dbReference type="GO" id="GO:0045892">
    <property type="term" value="P:negative regulation of DNA-templated transcription"/>
    <property type="evidence" value="ECO:0007669"/>
    <property type="project" value="TreeGrafter"/>
</dbReference>
<keyword evidence="1" id="KW-0805">Transcription regulation</keyword>
<proteinExistence type="predicted"/>
<evidence type="ECO:0000256" key="3">
    <source>
        <dbReference type="ARBA" id="ARBA00023163"/>
    </source>
</evidence>
<dbReference type="Gene3D" id="1.10.10.10">
    <property type="entry name" value="Winged helix-like DNA-binding domain superfamily/Winged helix DNA-binding domain"/>
    <property type="match status" value="1"/>
</dbReference>
<sequence>MEKDLDFSGRTQLYFQLYDKFYEKIKNGEYPPGTLLPTETEIMEQYKISRITVRKAMDMLLNDGLIVKKRGYGTCVQNKKVEQTMQRVLHFSEEMRKKGIKTYTKMIHNEVISATMQIAKALNLPEGTKLAHVYRLRYANDIPMCIESAYLELASCPDVPNHDFSVESLRKFLKDTYNIQWAHARQKIFAINANSKLAKQLDIPHNNALIFIERVSYTEDGRPGEFLQGYYRGDSYYLTTELQA</sequence>
<dbReference type="PANTHER" id="PTHR44846:SF1">
    <property type="entry name" value="MANNOSYL-D-GLYCERATE TRANSPORT_METABOLISM SYSTEM REPRESSOR MNGR-RELATED"/>
    <property type="match status" value="1"/>
</dbReference>
<evidence type="ECO:0000313" key="5">
    <source>
        <dbReference type="EMBL" id="QTQ12633.1"/>
    </source>
</evidence>
<dbReference type="SUPFAM" id="SSF46785">
    <property type="entry name" value="Winged helix' DNA-binding domain"/>
    <property type="match status" value="1"/>
</dbReference>
<dbReference type="InterPro" id="IPR028978">
    <property type="entry name" value="Chorismate_lyase_/UTRA_dom_sf"/>
</dbReference>
<keyword evidence="3" id="KW-0804">Transcription</keyword>
<dbReference type="Proteomes" id="UP000671995">
    <property type="component" value="Chromosome"/>
</dbReference>
<evidence type="ECO:0000256" key="2">
    <source>
        <dbReference type="ARBA" id="ARBA00023125"/>
    </source>
</evidence>
<organism evidence="5 6">
    <name type="scientific">Treponema parvum</name>
    <dbReference type="NCBI Taxonomy" id="138851"/>
    <lineage>
        <taxon>Bacteria</taxon>
        <taxon>Pseudomonadati</taxon>
        <taxon>Spirochaetota</taxon>
        <taxon>Spirochaetia</taxon>
        <taxon>Spirochaetales</taxon>
        <taxon>Treponemataceae</taxon>
        <taxon>Treponema</taxon>
    </lineage>
</organism>
<evidence type="ECO:0000313" key="6">
    <source>
        <dbReference type="Proteomes" id="UP000671995"/>
    </source>
</evidence>
<dbReference type="Pfam" id="PF00392">
    <property type="entry name" value="GntR"/>
    <property type="match status" value="1"/>
</dbReference>
<evidence type="ECO:0000256" key="1">
    <source>
        <dbReference type="ARBA" id="ARBA00023015"/>
    </source>
</evidence>
<keyword evidence="2" id="KW-0238">DNA-binding</keyword>
<gene>
    <name evidence="5" type="ORF">HRI96_10750</name>
</gene>
<dbReference type="GO" id="GO:0003700">
    <property type="term" value="F:DNA-binding transcription factor activity"/>
    <property type="evidence" value="ECO:0007669"/>
    <property type="project" value="InterPro"/>
</dbReference>
<dbReference type="InterPro" id="IPR050679">
    <property type="entry name" value="Bact_HTH_transcr_reg"/>
</dbReference>
<reference evidence="5" key="1">
    <citation type="submission" date="2020-05" db="EMBL/GenBank/DDBJ databases">
        <authorList>
            <person name="Zeng H."/>
            <person name="Chan Y.K."/>
            <person name="Watt R.M."/>
        </authorList>
    </citation>
    <scope>NUCLEOTIDE SEQUENCE</scope>
    <source>
        <strain evidence="5">ATCC 700773</strain>
    </source>
</reference>
<reference evidence="5" key="2">
    <citation type="journal article" date="2021" name="Microbiol. Resour. Announc.">
        <title>Complete Genome Sequences of Three Human Oral Treponema parvum Isolates.</title>
        <authorList>
            <person name="Zeng H."/>
            <person name="Watt R.M."/>
        </authorList>
    </citation>
    <scope>NUCLEOTIDE SEQUENCE</scope>
    <source>
        <strain evidence="5">ATCC 700773</strain>
    </source>
</reference>
<dbReference type="GO" id="GO:0003677">
    <property type="term" value="F:DNA binding"/>
    <property type="evidence" value="ECO:0007669"/>
    <property type="project" value="UniProtKB-KW"/>
</dbReference>
<feature type="domain" description="HTH gntR-type" evidence="4">
    <location>
        <begin position="11"/>
        <end position="79"/>
    </location>
</feature>
<dbReference type="SMART" id="SM00345">
    <property type="entry name" value="HTH_GNTR"/>
    <property type="match status" value="1"/>
</dbReference>
<dbReference type="InterPro" id="IPR011663">
    <property type="entry name" value="UTRA"/>
</dbReference>
<dbReference type="PRINTS" id="PR00035">
    <property type="entry name" value="HTHGNTR"/>
</dbReference>
<protein>
    <submittedName>
        <fullName evidence="5">GntR family transcriptional regulator</fullName>
    </submittedName>
</protein>
<dbReference type="AlphaFoldDB" id="A0A975F1G1"/>
<dbReference type="RefSeq" id="WP_210117346.1">
    <property type="nucleotide sequence ID" value="NZ_CP054257.1"/>
</dbReference>
<dbReference type="InterPro" id="IPR036390">
    <property type="entry name" value="WH_DNA-bd_sf"/>
</dbReference>
<accession>A0A975F1G1</accession>
<dbReference type="Gene3D" id="3.40.1410.10">
    <property type="entry name" value="Chorismate lyase-like"/>
    <property type="match status" value="1"/>
</dbReference>
<dbReference type="InterPro" id="IPR036388">
    <property type="entry name" value="WH-like_DNA-bd_sf"/>
</dbReference>
<dbReference type="EMBL" id="CP054257">
    <property type="protein sequence ID" value="QTQ12633.1"/>
    <property type="molecule type" value="Genomic_DNA"/>
</dbReference>
<dbReference type="Pfam" id="PF07702">
    <property type="entry name" value="UTRA"/>
    <property type="match status" value="1"/>
</dbReference>
<dbReference type="InterPro" id="IPR000524">
    <property type="entry name" value="Tscrpt_reg_HTH_GntR"/>
</dbReference>